<protein>
    <submittedName>
        <fullName evidence="3 4">Uncharacterized protein</fullName>
    </submittedName>
</protein>
<proteinExistence type="predicted"/>
<dbReference type="WBParaSite" id="PgE011_g009_t01">
    <property type="protein sequence ID" value="PgE011_g009_t01"/>
    <property type="gene ID" value="PgE011_g009"/>
</dbReference>
<dbReference type="WBParaSite" id="PgE139_g001_t01">
    <property type="protein sequence ID" value="PgE139_g001_t01"/>
    <property type="gene ID" value="PgE139_g001"/>
</dbReference>
<accession>A0A914ZXN1</accession>
<feature type="region of interest" description="Disordered" evidence="1">
    <location>
        <begin position="1"/>
        <end position="21"/>
    </location>
</feature>
<evidence type="ECO:0000313" key="2">
    <source>
        <dbReference type="Proteomes" id="UP000887569"/>
    </source>
</evidence>
<evidence type="ECO:0000313" key="3">
    <source>
        <dbReference type="WBParaSite" id="PgE011_g009_t01"/>
    </source>
</evidence>
<evidence type="ECO:0000313" key="4">
    <source>
        <dbReference type="WBParaSite" id="PgE139_g001_t01"/>
    </source>
</evidence>
<sequence>MEITGIQKNPEHSAARFPGSPAQLVKSGRTATLACLPVLHYGRDCKEVHVPCVALLNVYDIFVIMSRLNIVDPTLVVAAGSVERRTEENVRHLLPNVPAVRRAASAVEL</sequence>
<name>A0A914ZXN1_PARUN</name>
<keyword evidence="2" id="KW-1185">Reference proteome</keyword>
<dbReference type="AlphaFoldDB" id="A0A914ZXN1"/>
<dbReference type="Proteomes" id="UP000887569">
    <property type="component" value="Unplaced"/>
</dbReference>
<organism evidence="2 3">
    <name type="scientific">Parascaris univalens</name>
    <name type="common">Nematode worm</name>
    <dbReference type="NCBI Taxonomy" id="6257"/>
    <lineage>
        <taxon>Eukaryota</taxon>
        <taxon>Metazoa</taxon>
        <taxon>Ecdysozoa</taxon>
        <taxon>Nematoda</taxon>
        <taxon>Chromadorea</taxon>
        <taxon>Rhabditida</taxon>
        <taxon>Spirurina</taxon>
        <taxon>Ascaridomorpha</taxon>
        <taxon>Ascaridoidea</taxon>
        <taxon>Ascarididae</taxon>
        <taxon>Parascaris</taxon>
    </lineage>
</organism>
<reference evidence="3 4" key="1">
    <citation type="submission" date="2022-11" db="UniProtKB">
        <authorList>
            <consortium name="WormBaseParasite"/>
        </authorList>
    </citation>
    <scope>IDENTIFICATION</scope>
</reference>
<evidence type="ECO:0000256" key="1">
    <source>
        <dbReference type="SAM" id="MobiDB-lite"/>
    </source>
</evidence>